<evidence type="ECO:0000256" key="3">
    <source>
        <dbReference type="ARBA" id="ARBA00022475"/>
    </source>
</evidence>
<evidence type="ECO:0000313" key="8">
    <source>
        <dbReference type="EMBL" id="RDL45406.1"/>
    </source>
</evidence>
<dbReference type="OrthoDB" id="9806302at2"/>
<feature type="transmembrane region" description="Helical" evidence="7">
    <location>
        <begin position="274"/>
        <end position="295"/>
    </location>
</feature>
<dbReference type="PANTHER" id="PTHR43549:SF3">
    <property type="entry name" value="MULTIDRUG RESISTANCE PROTEIN YPNP-RELATED"/>
    <property type="match status" value="1"/>
</dbReference>
<dbReference type="InterPro" id="IPR052031">
    <property type="entry name" value="Membrane_Transporter-Flippase"/>
</dbReference>
<sequence>MKSNRALAGQLFSMTWPMLFGILSLMSFQLVDSAFIGQLGVLPLAAQGFTAPIQLLFIGLQVGLGIATTALISQALGAGKAQFAKQLGGLVIILGAVGIFAFSVFVWWGRSGLLAMLSAPESVTPIIDEYWGWWLFSTWLGAMNYFMYSICRSHGNTLLPGIMMVVTSLLNIGLDPLFIFVFDLGIVGAAIATIVSFGIGLSVMSPKVFKNHWISFDFGDISLRKTLAKIGHIMGPAMMSQLLPPISSVLATKLLAGFGTAAVAAWAVSSRFEFFAIVTVLSLTMTLPPMVGRLFGAGNVVEIRQLIRIAVMYVLLFQALVALLVWCFAEGIAGLMSSDVQVTEIVTWHLLWVPISLGPLGVCMIMVSVANALGQSYRALWISALRLFAFFLPGLWIGGELGGLSGLFIGAAIANVMAGVTAWQMYQRLLKSACNHAAQATS</sequence>
<evidence type="ECO:0000256" key="1">
    <source>
        <dbReference type="ARBA" id="ARBA00004429"/>
    </source>
</evidence>
<reference evidence="8 9" key="1">
    <citation type="submission" date="2018-06" db="EMBL/GenBank/DDBJ databases">
        <title>Marinomonas sp. YLB-05 draft genome sequence.</title>
        <authorList>
            <person name="Yu L."/>
            <person name="Tang X."/>
        </authorList>
    </citation>
    <scope>NUCLEOTIDE SEQUENCE [LARGE SCALE GENOMIC DNA]</scope>
    <source>
        <strain evidence="8 9">YLB-05</strain>
    </source>
</reference>
<dbReference type="EMBL" id="QKRA01000002">
    <property type="protein sequence ID" value="RDL45406.1"/>
    <property type="molecule type" value="Genomic_DNA"/>
</dbReference>
<feature type="transmembrane region" description="Helical" evidence="7">
    <location>
        <begin position="404"/>
        <end position="423"/>
    </location>
</feature>
<organism evidence="8 9">
    <name type="scientific">Marinomonas piezotolerans</name>
    <dbReference type="NCBI Taxonomy" id="2213058"/>
    <lineage>
        <taxon>Bacteria</taxon>
        <taxon>Pseudomonadati</taxon>
        <taxon>Pseudomonadota</taxon>
        <taxon>Gammaproteobacteria</taxon>
        <taxon>Oceanospirillales</taxon>
        <taxon>Oceanospirillaceae</taxon>
        <taxon>Marinomonas</taxon>
    </lineage>
</organism>
<feature type="transmembrane region" description="Helical" evidence="7">
    <location>
        <begin position="157"/>
        <end position="174"/>
    </location>
</feature>
<feature type="transmembrane region" description="Helical" evidence="7">
    <location>
        <begin position="379"/>
        <end position="398"/>
    </location>
</feature>
<accession>A0A370UC76</accession>
<dbReference type="InterPro" id="IPR048279">
    <property type="entry name" value="MdtK-like"/>
</dbReference>
<proteinExistence type="predicted"/>
<dbReference type="Pfam" id="PF01554">
    <property type="entry name" value="MatE"/>
    <property type="match status" value="2"/>
</dbReference>
<feature type="transmembrane region" description="Helical" evidence="7">
    <location>
        <begin position="180"/>
        <end position="203"/>
    </location>
</feature>
<dbReference type="NCBIfam" id="TIGR00797">
    <property type="entry name" value="matE"/>
    <property type="match status" value="1"/>
</dbReference>
<keyword evidence="2" id="KW-0813">Transport</keyword>
<dbReference type="GO" id="GO:0015297">
    <property type="term" value="F:antiporter activity"/>
    <property type="evidence" value="ECO:0007669"/>
    <property type="project" value="InterPro"/>
</dbReference>
<protein>
    <submittedName>
        <fullName evidence="8">MATE family efflux transporter</fullName>
    </submittedName>
</protein>
<dbReference type="PIRSF" id="PIRSF006603">
    <property type="entry name" value="DinF"/>
    <property type="match status" value="1"/>
</dbReference>
<keyword evidence="4 7" id="KW-0812">Transmembrane</keyword>
<feature type="transmembrane region" description="Helical" evidence="7">
    <location>
        <begin position="12"/>
        <end position="31"/>
    </location>
</feature>
<comment type="caution">
    <text evidence="8">The sequence shown here is derived from an EMBL/GenBank/DDBJ whole genome shotgun (WGS) entry which is preliminary data.</text>
</comment>
<dbReference type="RefSeq" id="WP_115467439.1">
    <property type="nucleotide sequence ID" value="NZ_QKRA01000002.1"/>
</dbReference>
<feature type="transmembrane region" description="Helical" evidence="7">
    <location>
        <begin position="307"/>
        <end position="326"/>
    </location>
</feature>
<feature type="transmembrane region" description="Helical" evidence="7">
    <location>
        <begin position="51"/>
        <end position="75"/>
    </location>
</feature>
<keyword evidence="5 7" id="KW-1133">Transmembrane helix</keyword>
<evidence type="ECO:0000256" key="6">
    <source>
        <dbReference type="ARBA" id="ARBA00023136"/>
    </source>
</evidence>
<feature type="transmembrane region" description="Helical" evidence="7">
    <location>
        <begin position="130"/>
        <end position="150"/>
    </location>
</feature>
<dbReference type="PANTHER" id="PTHR43549">
    <property type="entry name" value="MULTIDRUG RESISTANCE PROTEIN YPNP-RELATED"/>
    <property type="match status" value="1"/>
</dbReference>
<gene>
    <name evidence="8" type="ORF">DN730_07290</name>
</gene>
<evidence type="ECO:0000256" key="2">
    <source>
        <dbReference type="ARBA" id="ARBA00022448"/>
    </source>
</evidence>
<name>A0A370UC76_9GAMM</name>
<keyword evidence="3" id="KW-1003">Cell membrane</keyword>
<dbReference type="GO" id="GO:0042910">
    <property type="term" value="F:xenobiotic transmembrane transporter activity"/>
    <property type="evidence" value="ECO:0007669"/>
    <property type="project" value="InterPro"/>
</dbReference>
<feature type="transmembrane region" description="Helical" evidence="7">
    <location>
        <begin position="87"/>
        <end position="110"/>
    </location>
</feature>
<dbReference type="GO" id="GO:0005886">
    <property type="term" value="C:plasma membrane"/>
    <property type="evidence" value="ECO:0007669"/>
    <property type="project" value="UniProtKB-SubCell"/>
</dbReference>
<feature type="transmembrane region" description="Helical" evidence="7">
    <location>
        <begin position="346"/>
        <end position="367"/>
    </location>
</feature>
<dbReference type="Proteomes" id="UP000254326">
    <property type="component" value="Unassembled WGS sequence"/>
</dbReference>
<dbReference type="AlphaFoldDB" id="A0A370UC76"/>
<evidence type="ECO:0000313" key="9">
    <source>
        <dbReference type="Proteomes" id="UP000254326"/>
    </source>
</evidence>
<keyword evidence="9" id="KW-1185">Reference proteome</keyword>
<feature type="transmembrane region" description="Helical" evidence="7">
    <location>
        <begin position="242"/>
        <end position="268"/>
    </location>
</feature>
<evidence type="ECO:0000256" key="5">
    <source>
        <dbReference type="ARBA" id="ARBA00022989"/>
    </source>
</evidence>
<keyword evidence="6 7" id="KW-0472">Membrane</keyword>
<dbReference type="InterPro" id="IPR002528">
    <property type="entry name" value="MATE_fam"/>
</dbReference>
<evidence type="ECO:0000256" key="4">
    <source>
        <dbReference type="ARBA" id="ARBA00022692"/>
    </source>
</evidence>
<comment type="subcellular location">
    <subcellularLocation>
        <location evidence="1">Cell inner membrane</location>
        <topology evidence="1">Multi-pass membrane protein</topology>
    </subcellularLocation>
</comment>
<evidence type="ECO:0000256" key="7">
    <source>
        <dbReference type="SAM" id="Phobius"/>
    </source>
</evidence>